<dbReference type="EMBL" id="BOOY01000051">
    <property type="protein sequence ID" value="GIJ06782.1"/>
    <property type="molecule type" value="Genomic_DNA"/>
</dbReference>
<gene>
    <name evidence="1" type="ORF">Sya03_61340</name>
</gene>
<proteinExistence type="predicted"/>
<protein>
    <submittedName>
        <fullName evidence="1">Uncharacterized protein</fullName>
    </submittedName>
</protein>
<comment type="caution">
    <text evidence="1">The sequence shown here is derived from an EMBL/GenBank/DDBJ whole genome shotgun (WGS) entry which is preliminary data.</text>
</comment>
<keyword evidence="2" id="KW-1185">Reference proteome</keyword>
<name>A0A8J3YFL2_9ACTN</name>
<sequence length="442" mass="49777">MPDLLMHAKLGISEMIAKIEERSSLLTLAGHEVYDGTLQPFYEFKHLTFQEYLCARAITEKWLPQALSASSTLDLIKPRLGDSTWREVVVLTAALQGRSASAVVAEVIKKIRAVPRPARNTADDINRYDDRIFPLVSNLVGCLADDVPVAPELLDKALYHVVYMFEGDVALEVLGSRYEDSLRAYVQSRASIAKDLDPAVTLFVSLVGSEFVDQPVHKILDACAVELRRSDESGVLRGFALLVFACLYDGNALEPEVPRPIGKVHLSKWRKSFEIAASVLCADRLSPASKVLAIWAIGWRGLSVQSPELVNRLQQWLLRAWVNEPDRSSGIPWALMTTRIVGRWDIGDLNIEPTALDSFFSYQLEVRGESPRVMCAIYLCSYYLDLPWRRERIAEVMQGDQELGDARNRTEVEFAVRMFEALGEPVPDPFKKRSKLLRSRDR</sequence>
<evidence type="ECO:0000313" key="1">
    <source>
        <dbReference type="EMBL" id="GIJ06782.1"/>
    </source>
</evidence>
<evidence type="ECO:0000313" key="2">
    <source>
        <dbReference type="Proteomes" id="UP000652013"/>
    </source>
</evidence>
<dbReference type="Proteomes" id="UP000652013">
    <property type="component" value="Unassembled WGS sequence"/>
</dbReference>
<accession>A0A8J3YFL2</accession>
<organism evidence="1 2">
    <name type="scientific">Spirilliplanes yamanashiensis</name>
    <dbReference type="NCBI Taxonomy" id="42233"/>
    <lineage>
        <taxon>Bacteria</taxon>
        <taxon>Bacillati</taxon>
        <taxon>Actinomycetota</taxon>
        <taxon>Actinomycetes</taxon>
        <taxon>Micromonosporales</taxon>
        <taxon>Micromonosporaceae</taxon>
        <taxon>Spirilliplanes</taxon>
    </lineage>
</organism>
<reference evidence="1" key="1">
    <citation type="submission" date="2021-01" db="EMBL/GenBank/DDBJ databases">
        <title>Whole genome shotgun sequence of Spirilliplanes yamanashiensis NBRC 15828.</title>
        <authorList>
            <person name="Komaki H."/>
            <person name="Tamura T."/>
        </authorList>
    </citation>
    <scope>NUCLEOTIDE SEQUENCE</scope>
    <source>
        <strain evidence="1">NBRC 15828</strain>
    </source>
</reference>
<dbReference type="AlphaFoldDB" id="A0A8J3YFL2"/>